<keyword evidence="6" id="KW-1185">Reference proteome</keyword>
<keyword evidence="2" id="KW-0472">Membrane</keyword>
<feature type="transmembrane region" description="Helical" evidence="2">
    <location>
        <begin position="456"/>
        <end position="476"/>
    </location>
</feature>
<evidence type="ECO:0000313" key="5">
    <source>
        <dbReference type="EMBL" id="OCI32093.1"/>
    </source>
</evidence>
<evidence type="ECO:0000256" key="2">
    <source>
        <dbReference type="SAM" id="Phobius"/>
    </source>
</evidence>
<feature type="compositionally biased region" description="Low complexity" evidence="1">
    <location>
        <begin position="613"/>
        <end position="622"/>
    </location>
</feature>
<evidence type="ECO:0008006" key="7">
    <source>
        <dbReference type="Google" id="ProtNLM"/>
    </source>
</evidence>
<dbReference type="Pfam" id="PF20990">
    <property type="entry name" value="DUF2207_C"/>
    <property type="match status" value="1"/>
</dbReference>
<feature type="transmembrane region" description="Helical" evidence="2">
    <location>
        <begin position="482"/>
        <end position="500"/>
    </location>
</feature>
<name>A0ABX2Y732_9CELL</name>
<accession>A0ABX2Y732</accession>
<evidence type="ECO:0000259" key="4">
    <source>
        <dbReference type="Pfam" id="PF20990"/>
    </source>
</evidence>
<proteinExistence type="predicted"/>
<keyword evidence="2" id="KW-1133">Transmembrane helix</keyword>
<protein>
    <recommendedName>
        <fullName evidence="7">Membrane protein DUF2207</fullName>
    </recommendedName>
</protein>
<gene>
    <name evidence="5" type="ORF">OERS_12470</name>
</gene>
<feature type="domain" description="Predicted membrane protein YciQ-like C-terminal" evidence="4">
    <location>
        <begin position="333"/>
        <end position="558"/>
    </location>
</feature>
<evidence type="ECO:0000256" key="1">
    <source>
        <dbReference type="SAM" id="MobiDB-lite"/>
    </source>
</evidence>
<dbReference type="InterPro" id="IPR048389">
    <property type="entry name" value="YciQ-like_C"/>
</dbReference>
<dbReference type="RefSeq" id="WP_139107717.1">
    <property type="nucleotide sequence ID" value="NZ_MAQA01000010.1"/>
</dbReference>
<sequence>MTRVRAARAAVGPGMPASAAARARLLALAVIVAALCGLVLAPVAAADVSDRAVTRYDVAAEVERDGTMGVSIDMDYDFRGDEGHGPTLVIPTLFEIDGDPDHLRRYEVSDVRASSDSGAAADVEVEDQGGGVLLVRVGSADRTFDGLEQYTITYTLRGLVNPGVGAEGQDEIYWNVLPDTSEIDIENASVTLDGPGDVSRTSCFAGPGGSSDPCTAHSAAGTVATFTQAGVPAGTFFTVLAEYPAGTFEGAEPVVVDRAQATGERPFEVTPVSGGLTALILGGGAWFMVHRVRQRGRDEQYLGLVPGTVPGAGDDARVGPRDRRLPVAVQFTPPPASRPGEIGTLVDERADPHDVTATIVDLAVRGHLQIVEVEAPSKRGKGGDWRLDRLVGPDEELLGFERTLLDKIFAGRESVTLSDLRTTFAASMALVQSELYAEVTRRGWFRANPRSVRNHWLLAGVVLLVGGVVLALVLGAVFGSTWALVAAPVAVLGVLALVLCEKAPARTAEGTAVLTQTLGFRRYLETAEAGQLRFEEGEDVFSRYLPYAIVFGVADRWAGIFARLAAQGQSVAEPTWYVGPGYGPGMFWVGYSSFGSSLTAFSDAATTSISAATPSSSGDSGFSSGGGFSGGGGGGGGGVGGW</sequence>
<feature type="region of interest" description="Disordered" evidence="1">
    <location>
        <begin position="613"/>
        <end position="642"/>
    </location>
</feature>
<evidence type="ECO:0000313" key="6">
    <source>
        <dbReference type="Proteomes" id="UP000093412"/>
    </source>
</evidence>
<reference evidence="5 6" key="1">
    <citation type="submission" date="2016-06" db="EMBL/GenBank/DDBJ databases">
        <title>Genome sequence of Oerskovia enterophila DSM 43852.</title>
        <authorList>
            <person name="Poehlein A."/>
            <person name="Jag V."/>
            <person name="Bengelsdorf F.R."/>
            <person name="Daniel R."/>
            <person name="Duerre P."/>
        </authorList>
    </citation>
    <scope>NUCLEOTIDE SEQUENCE [LARGE SCALE GENOMIC DNA]</scope>
    <source>
        <strain evidence="5 6">DSM 43852</strain>
    </source>
</reference>
<organism evidence="5 6">
    <name type="scientific">Oerskovia enterophila</name>
    <dbReference type="NCBI Taxonomy" id="43678"/>
    <lineage>
        <taxon>Bacteria</taxon>
        <taxon>Bacillati</taxon>
        <taxon>Actinomycetota</taxon>
        <taxon>Actinomycetes</taxon>
        <taxon>Micrococcales</taxon>
        <taxon>Cellulomonadaceae</taxon>
        <taxon>Oerskovia</taxon>
    </lineage>
</organism>
<evidence type="ECO:0000259" key="3">
    <source>
        <dbReference type="Pfam" id="PF09972"/>
    </source>
</evidence>
<keyword evidence="2" id="KW-0812">Transmembrane</keyword>
<feature type="transmembrane region" description="Helical" evidence="2">
    <location>
        <begin position="269"/>
        <end position="289"/>
    </location>
</feature>
<dbReference type="EMBL" id="MAQA01000010">
    <property type="protein sequence ID" value="OCI32093.1"/>
    <property type="molecule type" value="Genomic_DNA"/>
</dbReference>
<dbReference type="Proteomes" id="UP000093412">
    <property type="component" value="Unassembled WGS sequence"/>
</dbReference>
<feature type="compositionally biased region" description="Gly residues" evidence="1">
    <location>
        <begin position="623"/>
        <end position="642"/>
    </location>
</feature>
<comment type="caution">
    <text evidence="5">The sequence shown here is derived from an EMBL/GenBank/DDBJ whole genome shotgun (WGS) entry which is preliminary data.</text>
</comment>
<feature type="domain" description="DUF2207" evidence="3">
    <location>
        <begin position="53"/>
        <end position="241"/>
    </location>
</feature>
<dbReference type="Pfam" id="PF09972">
    <property type="entry name" value="DUF2207"/>
    <property type="match status" value="1"/>
</dbReference>
<dbReference type="InterPro" id="IPR018702">
    <property type="entry name" value="DUF2207"/>
</dbReference>